<dbReference type="InterPro" id="IPR025943">
    <property type="entry name" value="Sigma_54_int_dom_ATP-bd_2"/>
</dbReference>
<dbReference type="Gene3D" id="3.30.1380.20">
    <property type="entry name" value="Trafficking protein particle complex subunit 3"/>
    <property type="match status" value="1"/>
</dbReference>
<dbReference type="Gene3D" id="1.10.10.60">
    <property type="entry name" value="Homeodomain-like"/>
    <property type="match status" value="1"/>
</dbReference>
<dbReference type="InterPro" id="IPR010523">
    <property type="entry name" value="XylR_N"/>
</dbReference>
<dbReference type="PANTHER" id="PTHR32071">
    <property type="entry name" value="TRANSCRIPTIONAL REGULATORY PROTEIN"/>
    <property type="match status" value="1"/>
</dbReference>
<organism evidence="8">
    <name type="scientific">hydrothermal vent metagenome</name>
    <dbReference type="NCBI Taxonomy" id="652676"/>
    <lineage>
        <taxon>unclassified sequences</taxon>
        <taxon>metagenomes</taxon>
        <taxon>ecological metagenomes</taxon>
    </lineage>
</organism>
<proteinExistence type="predicted"/>
<dbReference type="InterPro" id="IPR025944">
    <property type="entry name" value="Sigma_54_int_dom_CS"/>
</dbReference>
<dbReference type="PANTHER" id="PTHR32071:SF57">
    <property type="entry name" value="C4-DICARBOXYLATE TRANSPORT TRANSCRIPTIONAL REGULATORY PROTEIN DCTD"/>
    <property type="match status" value="1"/>
</dbReference>
<dbReference type="PROSITE" id="PS00675">
    <property type="entry name" value="SIGMA54_INTERACT_1"/>
    <property type="match status" value="1"/>
</dbReference>
<dbReference type="SUPFAM" id="SSF111126">
    <property type="entry name" value="Ligand-binding domain in the NO signalling and Golgi transport"/>
    <property type="match status" value="1"/>
</dbReference>
<keyword evidence="3" id="KW-0805">Transcription regulation</keyword>
<evidence type="ECO:0000256" key="3">
    <source>
        <dbReference type="ARBA" id="ARBA00023015"/>
    </source>
</evidence>
<dbReference type="InterPro" id="IPR058031">
    <property type="entry name" value="AAA_lid_NorR"/>
</dbReference>
<feature type="region of interest" description="Disordered" evidence="6">
    <location>
        <begin position="1"/>
        <end position="21"/>
    </location>
</feature>
<feature type="domain" description="Sigma-54 factor interaction" evidence="7">
    <location>
        <begin position="268"/>
        <end position="497"/>
    </location>
</feature>
<protein>
    <submittedName>
        <fullName evidence="8">Positive regulator of phenol hydroxylase</fullName>
    </submittedName>
</protein>
<dbReference type="PROSITE" id="PS50045">
    <property type="entry name" value="SIGMA54_INTERACT_4"/>
    <property type="match status" value="1"/>
</dbReference>
<dbReference type="SUPFAM" id="SSF52540">
    <property type="entry name" value="P-loop containing nucleoside triphosphate hydrolases"/>
    <property type="match status" value="1"/>
</dbReference>
<dbReference type="Pfam" id="PF06505">
    <property type="entry name" value="XylR_N"/>
    <property type="match status" value="1"/>
</dbReference>
<keyword evidence="1" id="KW-0547">Nucleotide-binding</keyword>
<reference evidence="8" key="1">
    <citation type="submission" date="2018-06" db="EMBL/GenBank/DDBJ databases">
        <authorList>
            <person name="Zhirakovskaya E."/>
        </authorList>
    </citation>
    <scope>NUCLEOTIDE SEQUENCE</scope>
</reference>
<evidence type="ECO:0000256" key="4">
    <source>
        <dbReference type="ARBA" id="ARBA00023125"/>
    </source>
</evidence>
<dbReference type="FunFam" id="3.40.50.300:FF:000006">
    <property type="entry name" value="DNA-binding transcriptional regulator NtrC"/>
    <property type="match status" value="1"/>
</dbReference>
<dbReference type="Gene3D" id="1.10.8.60">
    <property type="match status" value="1"/>
</dbReference>
<evidence type="ECO:0000256" key="1">
    <source>
        <dbReference type="ARBA" id="ARBA00022741"/>
    </source>
</evidence>
<dbReference type="InterPro" id="IPR004096">
    <property type="entry name" value="V4R"/>
</dbReference>
<gene>
    <name evidence="8" type="ORF">MNBD_ALPHA02-1567</name>
</gene>
<dbReference type="CDD" id="cd00009">
    <property type="entry name" value="AAA"/>
    <property type="match status" value="1"/>
</dbReference>
<dbReference type="Gene3D" id="3.40.50.300">
    <property type="entry name" value="P-loop containing nucleotide triphosphate hydrolases"/>
    <property type="match status" value="1"/>
</dbReference>
<evidence type="ECO:0000256" key="2">
    <source>
        <dbReference type="ARBA" id="ARBA00022840"/>
    </source>
</evidence>
<dbReference type="GO" id="GO:0005524">
    <property type="term" value="F:ATP binding"/>
    <property type="evidence" value="ECO:0007669"/>
    <property type="project" value="UniProtKB-KW"/>
</dbReference>
<dbReference type="GO" id="GO:0043565">
    <property type="term" value="F:sequence-specific DNA binding"/>
    <property type="evidence" value="ECO:0007669"/>
    <property type="project" value="InterPro"/>
</dbReference>
<sequence length="601" mass="66909">MVKARNMPDSHNSSGRAFFGQPEDINDKIEIIPGLPDFHDLSERLKFSPKDGRIWLDDIRMMMLHAGSMGALRSELIESLGVNKARALLTRTGYVSGAQDAELASKLRPGADFFDVFSVGPQLHALEGIVSVEPVRLEADVAKGKFYGEFLWHDSIEDEIHIEKYGIGTEPVCWMQIGYASGYTSVFMGRPIVYQEVECRAMGQDHCRIIGKPMEEWDDIEEDMAFMQPQAFANADTILKPREQITVLDTNQNSTAKTEFHTKISTNMVGASAAFNVACHMLDKVAKTEATVLFLGESGVGKEMFARTLHQISHRKDGPYIAVNCAAIPDNLLESELFGVEKGAFTGAIESRAGRFERADTGTIFLDEIGTLSLAAQGKLLRVLQEHQVERVGGKKTIEIDIRVIAATNVKLKEEVKEGRFREDLYFRLNVFPIHIPPLRERKADIPLLINHFLKKYGTSYRKNITGFTSRAINGFLNYDWPGNIRELENLIERGVILAPNDGAIDLCHLFTFGEEITIPILGINKDGSLNDSLNIPANEENGDPHPVDIIIDTLVEQNVSLDQLEKNLINAAVEKSEGNLSAAARMLGISRPQLAYRLKK</sequence>
<dbReference type="Pfam" id="PF00158">
    <property type="entry name" value="Sigma54_activat"/>
    <property type="match status" value="1"/>
</dbReference>
<dbReference type="PROSITE" id="PS00688">
    <property type="entry name" value="SIGMA54_INTERACT_3"/>
    <property type="match status" value="1"/>
</dbReference>
<dbReference type="InterPro" id="IPR002078">
    <property type="entry name" value="Sigma_54_int"/>
</dbReference>
<dbReference type="EMBL" id="UOED01000069">
    <property type="protein sequence ID" value="VAV91804.1"/>
    <property type="molecule type" value="Genomic_DNA"/>
</dbReference>
<name>A0A3B0REM8_9ZZZZ</name>
<dbReference type="Pfam" id="PF02830">
    <property type="entry name" value="V4R"/>
    <property type="match status" value="1"/>
</dbReference>
<dbReference type="PRINTS" id="PR01590">
    <property type="entry name" value="HTHFIS"/>
</dbReference>
<dbReference type="PROSITE" id="PS00676">
    <property type="entry name" value="SIGMA54_INTERACT_2"/>
    <property type="match status" value="1"/>
</dbReference>
<dbReference type="SMART" id="SM00989">
    <property type="entry name" value="V4R"/>
    <property type="match status" value="1"/>
</dbReference>
<dbReference type="InterPro" id="IPR024096">
    <property type="entry name" value="NO_sig/Golgi_transp_ligand-bd"/>
</dbReference>
<keyword evidence="2" id="KW-0067">ATP-binding</keyword>
<dbReference type="AlphaFoldDB" id="A0A3B0REM8"/>
<dbReference type="InterPro" id="IPR003593">
    <property type="entry name" value="AAA+_ATPase"/>
</dbReference>
<dbReference type="SMART" id="SM00382">
    <property type="entry name" value="AAA"/>
    <property type="match status" value="1"/>
</dbReference>
<accession>A0A3B0REM8</accession>
<dbReference type="InterPro" id="IPR027417">
    <property type="entry name" value="P-loop_NTPase"/>
</dbReference>
<dbReference type="InterPro" id="IPR025662">
    <property type="entry name" value="Sigma_54_int_dom_ATP-bd_1"/>
</dbReference>
<evidence type="ECO:0000256" key="6">
    <source>
        <dbReference type="SAM" id="MobiDB-lite"/>
    </source>
</evidence>
<evidence type="ECO:0000259" key="7">
    <source>
        <dbReference type="PROSITE" id="PS50045"/>
    </source>
</evidence>
<dbReference type="SUPFAM" id="SSF46689">
    <property type="entry name" value="Homeodomain-like"/>
    <property type="match status" value="1"/>
</dbReference>
<dbReference type="InterPro" id="IPR009057">
    <property type="entry name" value="Homeodomain-like_sf"/>
</dbReference>
<keyword evidence="5" id="KW-0804">Transcription</keyword>
<evidence type="ECO:0000256" key="5">
    <source>
        <dbReference type="ARBA" id="ARBA00023163"/>
    </source>
</evidence>
<dbReference type="Pfam" id="PF25601">
    <property type="entry name" value="AAA_lid_14"/>
    <property type="match status" value="1"/>
</dbReference>
<keyword evidence="4" id="KW-0238">DNA-binding</keyword>
<dbReference type="InterPro" id="IPR002197">
    <property type="entry name" value="HTH_Fis"/>
</dbReference>
<dbReference type="GO" id="GO:0006355">
    <property type="term" value="P:regulation of DNA-templated transcription"/>
    <property type="evidence" value="ECO:0007669"/>
    <property type="project" value="InterPro"/>
</dbReference>
<dbReference type="Pfam" id="PF02954">
    <property type="entry name" value="HTH_8"/>
    <property type="match status" value="1"/>
</dbReference>
<evidence type="ECO:0000313" key="8">
    <source>
        <dbReference type="EMBL" id="VAV91804.1"/>
    </source>
</evidence>